<reference evidence="1 2" key="1">
    <citation type="submission" date="2023-11" db="EMBL/GenBank/DDBJ databases">
        <title>Lentzea sokolovensis, sp. nov., Lentzea kristufkii, sp. nov., and Lentzea miocenensis, sp. nov., rare actinobacteria from Sokolov Coal Basin, Miocene lacustrine sediment, Czech Republic.</title>
        <authorList>
            <person name="Lara A."/>
            <person name="Kotroba L."/>
            <person name="Nouioui I."/>
            <person name="Neumann-Schaal M."/>
            <person name="Mast Y."/>
            <person name="Chronakova A."/>
        </authorList>
    </citation>
    <scope>NUCLEOTIDE SEQUENCE [LARGE SCALE GENOMIC DNA]</scope>
    <source>
        <strain evidence="1 2">BCCO 10_0856</strain>
    </source>
</reference>
<gene>
    <name evidence="1" type="ORF">SK803_09190</name>
</gene>
<keyword evidence="2" id="KW-1185">Reference proteome</keyword>
<name>A0ABU4SXB4_9PSEU</name>
<accession>A0ABU4SXB4</accession>
<evidence type="ECO:0000313" key="1">
    <source>
        <dbReference type="EMBL" id="MDX8030383.1"/>
    </source>
</evidence>
<dbReference type="RefSeq" id="WP_319965394.1">
    <property type="nucleotide sequence ID" value="NZ_JAXAVW010000006.1"/>
</dbReference>
<organism evidence="1 2">
    <name type="scientific">Lentzea miocenica</name>
    <dbReference type="NCBI Taxonomy" id="3095431"/>
    <lineage>
        <taxon>Bacteria</taxon>
        <taxon>Bacillati</taxon>
        <taxon>Actinomycetota</taxon>
        <taxon>Actinomycetes</taxon>
        <taxon>Pseudonocardiales</taxon>
        <taxon>Pseudonocardiaceae</taxon>
        <taxon>Lentzea</taxon>
    </lineage>
</organism>
<comment type="caution">
    <text evidence="1">The sequence shown here is derived from an EMBL/GenBank/DDBJ whole genome shotgun (WGS) entry which is preliminary data.</text>
</comment>
<protein>
    <submittedName>
        <fullName evidence="1">Uncharacterized protein</fullName>
    </submittedName>
</protein>
<dbReference type="EMBL" id="JAXAVW010000006">
    <property type="protein sequence ID" value="MDX8030383.1"/>
    <property type="molecule type" value="Genomic_DNA"/>
</dbReference>
<dbReference type="Proteomes" id="UP001285521">
    <property type="component" value="Unassembled WGS sequence"/>
</dbReference>
<sequence length="57" mass="6128">MSATPVAAAFPMRMESLVSAGTITEARGEQYRQALTEAFTFKVNWDGSEETPAFAGV</sequence>
<evidence type="ECO:0000313" key="2">
    <source>
        <dbReference type="Proteomes" id="UP001285521"/>
    </source>
</evidence>
<proteinExistence type="predicted"/>